<proteinExistence type="predicted"/>
<gene>
    <name evidence="1" type="ORF">sS8_4299</name>
</gene>
<reference evidence="1 2" key="1">
    <citation type="submission" date="2016-12" db="EMBL/GenBank/DDBJ databases">
        <title>Genome sequencing of Methylocaldum marinum.</title>
        <authorList>
            <person name="Takeuchi M."/>
            <person name="Kamagata Y."/>
            <person name="Hiraoka S."/>
            <person name="Oshima K."/>
            <person name="Hattori M."/>
            <person name="Iwasaki W."/>
        </authorList>
    </citation>
    <scope>NUCLEOTIDE SEQUENCE [LARGE SCALE GENOMIC DNA]</scope>
    <source>
        <strain evidence="1 2">S8</strain>
    </source>
</reference>
<sequence>MAAGVCLANRTAGHDRISAFRMGAIVRRSAILADEDARPGRDVGKGFPTLYYEFRVVRKGLEKTPDRSPQAWRALQV</sequence>
<evidence type="ECO:0000313" key="1">
    <source>
        <dbReference type="EMBL" id="BBA36229.1"/>
    </source>
</evidence>
<organism evidence="1 2">
    <name type="scientific">Methylocaldum marinum</name>
    <dbReference type="NCBI Taxonomy" id="1432792"/>
    <lineage>
        <taxon>Bacteria</taxon>
        <taxon>Pseudomonadati</taxon>
        <taxon>Pseudomonadota</taxon>
        <taxon>Gammaproteobacteria</taxon>
        <taxon>Methylococcales</taxon>
        <taxon>Methylococcaceae</taxon>
        <taxon>Methylocaldum</taxon>
    </lineage>
</organism>
<accession>A0A250L1R6</accession>
<keyword evidence="2" id="KW-1185">Reference proteome</keyword>
<name>A0A250L1R6_9GAMM</name>
<dbReference type="Proteomes" id="UP000266313">
    <property type="component" value="Chromosome"/>
</dbReference>
<dbReference type="AlphaFoldDB" id="A0A250L1R6"/>
<dbReference type="EMBL" id="AP017928">
    <property type="protein sequence ID" value="BBA36229.1"/>
    <property type="molecule type" value="Genomic_DNA"/>
</dbReference>
<protein>
    <submittedName>
        <fullName evidence="1">Transcriptional regulator, AraC family</fullName>
    </submittedName>
</protein>
<evidence type="ECO:0000313" key="2">
    <source>
        <dbReference type="Proteomes" id="UP000266313"/>
    </source>
</evidence>
<dbReference type="KEGG" id="mmai:sS8_4299"/>